<keyword evidence="1" id="KW-0812">Transmembrane</keyword>
<protein>
    <submittedName>
        <fullName evidence="2">Phage holin</fullName>
    </submittedName>
</protein>
<dbReference type="EMBL" id="JAUMKJ010000089">
    <property type="protein sequence ID" value="MDO3681974.1"/>
    <property type="molecule type" value="Genomic_DNA"/>
</dbReference>
<organism evidence="2 3">
    <name type="scientific">Paenibacillus ehimensis</name>
    <dbReference type="NCBI Taxonomy" id="79264"/>
    <lineage>
        <taxon>Bacteria</taxon>
        <taxon>Bacillati</taxon>
        <taxon>Bacillota</taxon>
        <taxon>Bacilli</taxon>
        <taxon>Bacillales</taxon>
        <taxon>Paenibacillaceae</taxon>
        <taxon>Paenibacillus</taxon>
    </lineage>
</organism>
<reference evidence="2" key="1">
    <citation type="submission" date="2023-07" db="EMBL/GenBank/DDBJ databases">
        <authorList>
            <person name="Aktuganov G."/>
            <person name="Boyko T."/>
            <person name="Delegan Y."/>
            <person name="Galimzianova N."/>
            <person name="Gilvanova E."/>
            <person name="Korobov V."/>
            <person name="Kuzmina L."/>
            <person name="Melentiev A."/>
            <person name="Milman P."/>
            <person name="Ryabova A."/>
            <person name="Stupak E."/>
            <person name="Yasakov T."/>
            <person name="Zharikova N."/>
            <person name="Zhurenko E."/>
        </authorList>
    </citation>
    <scope>NUCLEOTIDE SEQUENCE</scope>
    <source>
        <strain evidence="2">IB-739</strain>
    </source>
</reference>
<sequence>MDFQPYISDIAQAFVGLLSAVAITAFFWLKKHFINWIDSKTTGQQRETLHKVAEEAFAFVETTMTGQKGAEKLNVAIQYASTHLGEMGIKMDPAAIRAAIEKAVLLHKAATGQPSKAEDPADQPQTTVLPDHVQQLLAAVSAFAMAEGQAAAAPQQTVQPALEEYTPEPMAPPTLWP</sequence>
<proteinExistence type="predicted"/>
<keyword evidence="3" id="KW-1185">Reference proteome</keyword>
<gene>
    <name evidence="2" type="ORF">Q3C12_33810</name>
</gene>
<accession>A0ABT8VLW8</accession>
<evidence type="ECO:0000313" key="3">
    <source>
        <dbReference type="Proteomes" id="UP001168883"/>
    </source>
</evidence>
<name>A0ABT8VLW8_9BACL</name>
<dbReference type="NCBIfam" id="TIGR01673">
    <property type="entry name" value="holin_LLH"/>
    <property type="match status" value="1"/>
</dbReference>
<keyword evidence="1" id="KW-1133">Transmembrane helix</keyword>
<comment type="caution">
    <text evidence="2">The sequence shown here is derived from an EMBL/GenBank/DDBJ whole genome shotgun (WGS) entry which is preliminary data.</text>
</comment>
<evidence type="ECO:0000313" key="2">
    <source>
        <dbReference type="EMBL" id="MDO3681974.1"/>
    </source>
</evidence>
<dbReference type="RefSeq" id="WP_302881482.1">
    <property type="nucleotide sequence ID" value="NZ_JAUMKJ010000089.1"/>
</dbReference>
<keyword evidence="1" id="KW-0472">Membrane</keyword>
<dbReference type="InterPro" id="IPR010026">
    <property type="entry name" value="Phage_holin_LL-H"/>
</dbReference>
<dbReference type="Pfam" id="PF09682">
    <property type="entry name" value="Phage_holin_6_1"/>
    <property type="match status" value="1"/>
</dbReference>
<feature type="transmembrane region" description="Helical" evidence="1">
    <location>
        <begin position="6"/>
        <end position="29"/>
    </location>
</feature>
<evidence type="ECO:0000256" key="1">
    <source>
        <dbReference type="SAM" id="Phobius"/>
    </source>
</evidence>
<dbReference type="Proteomes" id="UP001168883">
    <property type="component" value="Unassembled WGS sequence"/>
</dbReference>